<evidence type="ECO:0000313" key="1">
    <source>
        <dbReference type="EMBL" id="MBO0348228.1"/>
    </source>
</evidence>
<organism evidence="1 2">
    <name type="scientific">Phormidium pseudopriestleyi FRX01</name>
    <dbReference type="NCBI Taxonomy" id="1759528"/>
    <lineage>
        <taxon>Bacteria</taxon>
        <taxon>Bacillati</taxon>
        <taxon>Cyanobacteriota</taxon>
        <taxon>Cyanophyceae</taxon>
        <taxon>Oscillatoriophycideae</taxon>
        <taxon>Oscillatoriales</taxon>
        <taxon>Oscillatoriaceae</taxon>
        <taxon>Phormidium</taxon>
    </lineage>
</organism>
<dbReference type="RefSeq" id="WP_207086784.1">
    <property type="nucleotide sequence ID" value="NZ_JAFLQW010000090.1"/>
</dbReference>
<keyword evidence="2" id="KW-1185">Reference proteome</keyword>
<name>A0ABS3FM98_9CYAN</name>
<protein>
    <recommendedName>
        <fullName evidence="3">Phasin domain-containing protein</fullName>
    </recommendedName>
</protein>
<evidence type="ECO:0000313" key="2">
    <source>
        <dbReference type="Proteomes" id="UP000664844"/>
    </source>
</evidence>
<gene>
    <name evidence="1" type="ORF">J0895_03740</name>
</gene>
<dbReference type="EMBL" id="JAFLQW010000090">
    <property type="protein sequence ID" value="MBO0348228.1"/>
    <property type="molecule type" value="Genomic_DNA"/>
</dbReference>
<evidence type="ECO:0008006" key="3">
    <source>
        <dbReference type="Google" id="ProtNLM"/>
    </source>
</evidence>
<accession>A0ABS3FM98</accession>
<sequence>MTDEAQVPKERAIVEVSPQTKAIVEKEMPDATAQVQQETMALFEALKRRAQTEIQGASKFTSEAYLSAVQQARESIETDRLMDPERIAYTIKLMEMDAKQNWDKILSEMSELGDRLAQSAQDAWDSLFHPGDNPPNS</sequence>
<dbReference type="Proteomes" id="UP000664844">
    <property type="component" value="Unassembled WGS sequence"/>
</dbReference>
<proteinExistence type="predicted"/>
<comment type="caution">
    <text evidence="1">The sequence shown here is derived from an EMBL/GenBank/DDBJ whole genome shotgun (WGS) entry which is preliminary data.</text>
</comment>
<reference evidence="1 2" key="1">
    <citation type="submission" date="2021-03" db="EMBL/GenBank/DDBJ databases">
        <title>Metabolic Capacity of the Antarctic Cyanobacterium Phormidium pseudopriestleyi that Sustains Oxygenic Photosynthesis in the Presence of Hydrogen Sulfide.</title>
        <authorList>
            <person name="Lumian J.E."/>
            <person name="Jungblut A.D."/>
            <person name="Dillon M.L."/>
            <person name="Hawes I."/>
            <person name="Doran P.T."/>
            <person name="Mackey T.J."/>
            <person name="Dick G.J."/>
            <person name="Grettenberger C.L."/>
            <person name="Sumner D.Y."/>
        </authorList>
    </citation>
    <scope>NUCLEOTIDE SEQUENCE [LARGE SCALE GENOMIC DNA]</scope>
    <source>
        <strain evidence="1 2">FRX01</strain>
    </source>
</reference>